<comment type="caution">
    <text evidence="7">The sequence shown here is derived from an EMBL/GenBank/DDBJ whole genome shotgun (WGS) entry which is preliminary data.</text>
</comment>
<dbReference type="InterPro" id="IPR007016">
    <property type="entry name" value="O-antigen_ligase-rel_domated"/>
</dbReference>
<feature type="transmembrane region" description="Helical" evidence="5">
    <location>
        <begin position="350"/>
        <end position="370"/>
    </location>
</feature>
<accession>A0A939MGS3</accession>
<gene>
    <name evidence="7" type="ORF">J4H92_01460</name>
</gene>
<feature type="transmembrane region" description="Helical" evidence="5">
    <location>
        <begin position="197"/>
        <end position="213"/>
    </location>
</feature>
<keyword evidence="7" id="KW-0436">Ligase</keyword>
<feature type="transmembrane region" description="Helical" evidence="5">
    <location>
        <begin position="64"/>
        <end position="83"/>
    </location>
</feature>
<evidence type="ECO:0000313" key="8">
    <source>
        <dbReference type="Proteomes" id="UP000664382"/>
    </source>
</evidence>
<evidence type="ECO:0000256" key="5">
    <source>
        <dbReference type="SAM" id="Phobius"/>
    </source>
</evidence>
<organism evidence="7 8">
    <name type="scientific">Leucobacter weissii</name>
    <dbReference type="NCBI Taxonomy" id="1983706"/>
    <lineage>
        <taxon>Bacteria</taxon>
        <taxon>Bacillati</taxon>
        <taxon>Actinomycetota</taxon>
        <taxon>Actinomycetes</taxon>
        <taxon>Micrococcales</taxon>
        <taxon>Microbacteriaceae</taxon>
        <taxon>Leucobacter</taxon>
    </lineage>
</organism>
<name>A0A939MGS3_9MICO</name>
<keyword evidence="4 5" id="KW-0472">Membrane</keyword>
<dbReference type="PANTHER" id="PTHR37422:SF23">
    <property type="entry name" value="TEICHURONIC ACID BIOSYNTHESIS PROTEIN TUAE"/>
    <property type="match status" value="1"/>
</dbReference>
<evidence type="ECO:0000259" key="6">
    <source>
        <dbReference type="Pfam" id="PF04932"/>
    </source>
</evidence>
<dbReference type="InterPro" id="IPR051533">
    <property type="entry name" value="WaaL-like"/>
</dbReference>
<evidence type="ECO:0000313" key="7">
    <source>
        <dbReference type="EMBL" id="MBO1900614.1"/>
    </source>
</evidence>
<dbReference type="Proteomes" id="UP000664382">
    <property type="component" value="Unassembled WGS sequence"/>
</dbReference>
<feature type="transmembrane region" description="Helical" evidence="5">
    <location>
        <begin position="313"/>
        <end position="338"/>
    </location>
</feature>
<dbReference type="EMBL" id="JAGDYM010000003">
    <property type="protein sequence ID" value="MBO1900614.1"/>
    <property type="molecule type" value="Genomic_DNA"/>
</dbReference>
<feature type="transmembrane region" description="Helical" evidence="5">
    <location>
        <begin position="150"/>
        <end position="166"/>
    </location>
</feature>
<keyword evidence="2 5" id="KW-0812">Transmembrane</keyword>
<feature type="transmembrane region" description="Helical" evidence="5">
    <location>
        <begin position="121"/>
        <end position="144"/>
    </location>
</feature>
<comment type="subcellular location">
    <subcellularLocation>
        <location evidence="1">Membrane</location>
        <topology evidence="1">Multi-pass membrane protein</topology>
    </subcellularLocation>
</comment>
<feature type="transmembrane region" description="Helical" evidence="5">
    <location>
        <begin position="33"/>
        <end position="52"/>
    </location>
</feature>
<evidence type="ECO:0000256" key="1">
    <source>
        <dbReference type="ARBA" id="ARBA00004141"/>
    </source>
</evidence>
<evidence type="ECO:0000256" key="3">
    <source>
        <dbReference type="ARBA" id="ARBA00022989"/>
    </source>
</evidence>
<dbReference type="PANTHER" id="PTHR37422">
    <property type="entry name" value="TEICHURONIC ACID BIOSYNTHESIS PROTEIN TUAE"/>
    <property type="match status" value="1"/>
</dbReference>
<keyword evidence="8" id="KW-1185">Reference proteome</keyword>
<evidence type="ECO:0000256" key="2">
    <source>
        <dbReference type="ARBA" id="ARBA00022692"/>
    </source>
</evidence>
<dbReference type="Pfam" id="PF04932">
    <property type="entry name" value="Wzy_C"/>
    <property type="match status" value="1"/>
</dbReference>
<dbReference type="RefSeq" id="WP_208095253.1">
    <property type="nucleotide sequence ID" value="NZ_JAGDYM010000003.1"/>
</dbReference>
<dbReference type="AlphaFoldDB" id="A0A939MGS3"/>
<dbReference type="GO" id="GO:0016874">
    <property type="term" value="F:ligase activity"/>
    <property type="evidence" value="ECO:0007669"/>
    <property type="project" value="UniProtKB-KW"/>
</dbReference>
<feature type="transmembrane region" description="Helical" evidence="5">
    <location>
        <begin position="89"/>
        <end position="109"/>
    </location>
</feature>
<reference evidence="7" key="1">
    <citation type="submission" date="2021-03" db="EMBL/GenBank/DDBJ databases">
        <title>Leucobacter chromiisoli sp. nov., isolated from chromium-containing soil of chemical plant.</title>
        <authorList>
            <person name="Xu Z."/>
        </authorList>
    </citation>
    <scope>NUCLEOTIDE SEQUENCE</scope>
    <source>
        <strain evidence="7">S27</strain>
    </source>
</reference>
<sequence>MAESRTRLAVSAWATIVFALVLGADEVRAILPPPLFVSLAVVVVAASVLVFVRVRPDRFRWYRLPSPLYWFLAWSALSLLWSATLLPSLIGLVTVLATTAVAVALSYVLTWHELLRTLAAALRILIGLRLAFELWSALFAGGAAADPGDPAPSGFLALLALIVWGIQLRAGLVRPFTGWFWVCVSVVAIVLAGTPMVWAGLVAVLAGLGFAMWGRRIPQHRRVPLYATAAVLFAAVSVVAIVARDALSAMLNGAGRLAGPAEAWDGVWGLVLERPAVGWGWVGAWPEQVAPFDRLQAASGPAVASAHDAWLDVWLQTGLVGLLLFAPLVVLTLFRVWFRAVDPPRRGPGPALPYATSALWPWLAMVALMVQSVADSSILVDGGWLLLVTLAVKTRFDFALPAQGTEPRMLPWRRVPIPRG</sequence>
<feature type="transmembrane region" description="Helical" evidence="5">
    <location>
        <begin position="225"/>
        <end position="243"/>
    </location>
</feature>
<keyword evidence="3 5" id="KW-1133">Transmembrane helix</keyword>
<protein>
    <submittedName>
        <fullName evidence="7">O-antigen ligase family protein</fullName>
    </submittedName>
</protein>
<dbReference type="GO" id="GO:0016020">
    <property type="term" value="C:membrane"/>
    <property type="evidence" value="ECO:0007669"/>
    <property type="project" value="UniProtKB-SubCell"/>
</dbReference>
<evidence type="ECO:0000256" key="4">
    <source>
        <dbReference type="ARBA" id="ARBA00023136"/>
    </source>
</evidence>
<feature type="domain" description="O-antigen ligase-related" evidence="6">
    <location>
        <begin position="184"/>
        <end position="326"/>
    </location>
</feature>
<proteinExistence type="predicted"/>